<dbReference type="AlphaFoldDB" id="A0A9N9GHA9"/>
<evidence type="ECO:0000313" key="2">
    <source>
        <dbReference type="Proteomes" id="UP000789375"/>
    </source>
</evidence>
<feature type="non-terminal residue" evidence="1">
    <location>
        <position position="1"/>
    </location>
</feature>
<keyword evidence="2" id="KW-1185">Reference proteome</keyword>
<protein>
    <submittedName>
        <fullName evidence="1">1702_t:CDS:1</fullName>
    </submittedName>
</protein>
<organism evidence="1 2">
    <name type="scientific">Funneliformis mosseae</name>
    <name type="common">Endomycorrhizal fungus</name>
    <name type="synonym">Glomus mosseae</name>
    <dbReference type="NCBI Taxonomy" id="27381"/>
    <lineage>
        <taxon>Eukaryota</taxon>
        <taxon>Fungi</taxon>
        <taxon>Fungi incertae sedis</taxon>
        <taxon>Mucoromycota</taxon>
        <taxon>Glomeromycotina</taxon>
        <taxon>Glomeromycetes</taxon>
        <taxon>Glomerales</taxon>
        <taxon>Glomeraceae</taxon>
        <taxon>Funneliformis</taxon>
    </lineage>
</organism>
<proteinExistence type="predicted"/>
<dbReference type="EMBL" id="CAJVPP010002494">
    <property type="protein sequence ID" value="CAG8601937.1"/>
    <property type="molecule type" value="Genomic_DNA"/>
</dbReference>
<evidence type="ECO:0000313" key="1">
    <source>
        <dbReference type="EMBL" id="CAG8601937.1"/>
    </source>
</evidence>
<comment type="caution">
    <text evidence="1">The sequence shown here is derived from an EMBL/GenBank/DDBJ whole genome shotgun (WGS) entry which is preliminary data.</text>
</comment>
<reference evidence="1" key="1">
    <citation type="submission" date="2021-06" db="EMBL/GenBank/DDBJ databases">
        <authorList>
            <person name="Kallberg Y."/>
            <person name="Tangrot J."/>
            <person name="Rosling A."/>
        </authorList>
    </citation>
    <scope>NUCLEOTIDE SEQUENCE</scope>
    <source>
        <strain evidence="1">87-6 pot B 2015</strain>
    </source>
</reference>
<name>A0A9N9GHA9_FUNMO</name>
<dbReference type="Proteomes" id="UP000789375">
    <property type="component" value="Unassembled WGS sequence"/>
</dbReference>
<accession>A0A9N9GHA9</accession>
<gene>
    <name evidence="1" type="ORF">FMOSSE_LOCUS8996</name>
</gene>
<sequence length="139" mass="15720">YAKRGMKKIRAQHRNYGNVAIVNEFNTSKICPYCFSKLILHHARRNINGKERTVRLHGAVECVHPRCPARKLNYTTRGRDTNASANIALSGASIVLAADRQPLPPFRRNSSNQTRYNLVKELSLVATPGLVPHDFIRDE</sequence>